<dbReference type="Gene3D" id="1.10.510.10">
    <property type="entry name" value="Transferase(Phosphotransferase) domain 1"/>
    <property type="match status" value="1"/>
</dbReference>
<dbReference type="Proteomes" id="UP001195914">
    <property type="component" value="Unassembled WGS sequence"/>
</dbReference>
<proteinExistence type="inferred from homology"/>
<dbReference type="GO" id="GO:0017148">
    <property type="term" value="P:negative regulation of translation"/>
    <property type="evidence" value="ECO:0007669"/>
    <property type="project" value="UniProtKB-KW"/>
</dbReference>
<dbReference type="PANTHER" id="PTHR11042">
    <property type="entry name" value="EUKARYOTIC TRANSLATION INITIATION FACTOR 2-ALPHA KINASE EIF2-ALPHA KINASE -RELATED"/>
    <property type="match status" value="1"/>
</dbReference>
<feature type="transmembrane region" description="Helical" evidence="13">
    <location>
        <begin position="402"/>
        <end position="421"/>
    </location>
</feature>
<dbReference type="GO" id="GO:0005524">
    <property type="term" value="F:ATP binding"/>
    <property type="evidence" value="ECO:0007669"/>
    <property type="project" value="UniProtKB-UniRule"/>
</dbReference>
<keyword evidence="13" id="KW-0472">Membrane</keyword>
<evidence type="ECO:0000256" key="1">
    <source>
        <dbReference type="ARBA" id="ARBA00012513"/>
    </source>
</evidence>
<comment type="caution">
    <text evidence="15">The sequence shown here is derived from an EMBL/GenBank/DDBJ whole genome shotgun (WGS) entry which is preliminary data.</text>
</comment>
<dbReference type="PROSITE" id="PS00107">
    <property type="entry name" value="PROTEIN_KINASE_ATP"/>
    <property type="match status" value="1"/>
</dbReference>
<reference evidence="15" key="2">
    <citation type="submission" date="2021-05" db="EMBL/GenBank/DDBJ databases">
        <authorList>
            <person name="Pain A."/>
        </authorList>
    </citation>
    <scope>NUCLEOTIDE SEQUENCE</scope>
    <source>
        <strain evidence="15">1802A</strain>
    </source>
</reference>
<evidence type="ECO:0000313" key="16">
    <source>
        <dbReference type="Proteomes" id="UP001195914"/>
    </source>
</evidence>
<name>A0AAD9GCR5_BABDI</name>
<dbReference type="GO" id="GO:0005737">
    <property type="term" value="C:cytoplasm"/>
    <property type="evidence" value="ECO:0007669"/>
    <property type="project" value="TreeGrafter"/>
</dbReference>
<feature type="domain" description="Protein kinase" evidence="14">
    <location>
        <begin position="584"/>
        <end position="1064"/>
    </location>
</feature>
<feature type="compositionally biased region" description="Basic and acidic residues" evidence="12">
    <location>
        <begin position="799"/>
        <end position="812"/>
    </location>
</feature>
<reference evidence="15" key="1">
    <citation type="journal article" date="2014" name="Nucleic Acids Res.">
        <title>The evolutionary dynamics of variant antigen genes in Babesia reveal a history of genomic innovation underlying host-parasite interaction.</title>
        <authorList>
            <person name="Jackson A.P."/>
            <person name="Otto T.D."/>
            <person name="Darby A."/>
            <person name="Ramaprasad A."/>
            <person name="Xia D."/>
            <person name="Echaide I.E."/>
            <person name="Farber M."/>
            <person name="Gahlot S."/>
            <person name="Gamble J."/>
            <person name="Gupta D."/>
            <person name="Gupta Y."/>
            <person name="Jackson L."/>
            <person name="Malandrin L."/>
            <person name="Malas T.B."/>
            <person name="Moussa E."/>
            <person name="Nair M."/>
            <person name="Reid A.J."/>
            <person name="Sanders M."/>
            <person name="Sharma J."/>
            <person name="Tracey A."/>
            <person name="Quail M.A."/>
            <person name="Weir W."/>
            <person name="Wastling J.M."/>
            <person name="Hall N."/>
            <person name="Willadsen P."/>
            <person name="Lingelbach K."/>
            <person name="Shiels B."/>
            <person name="Tait A."/>
            <person name="Berriman M."/>
            <person name="Allred D.R."/>
            <person name="Pain A."/>
        </authorList>
    </citation>
    <scope>NUCLEOTIDE SEQUENCE</scope>
    <source>
        <strain evidence="15">1802A</strain>
    </source>
</reference>
<sequence>MSLVRRQHIALSQFIDGDIYNNVTLIVLDTEGLAYHTDFTRSLLWVTRLTDNLLNLKKPYVQSDQEVCAIDNMSRANTTWRKPLQETYHDFNEKLNKNEHSRRDNTRKPTFARHLVPSYDGYIYCVYENNQTQLLHIHVRDIVNYTPFRTPLLEGVYLEGTRNSSVLALDYDTGHYMARHVNVDEIMEPFGKHRYQRMQYEEQRQLHIGYTDWIVRAFDEKTHDELWSFNWREIGPVNSEHVDAITVDRIREVIKVKGTKLCIQYNEDDESSIEELNFPFPIASVFAVMWNSNDEIMTLQPVARVSIPPPAAFLQNALDTAYGSLRLASSSYFGQNVVSVRNGVINVDEAWEAKKRPKERRKGGTLIKIQRVDQNPYYSKETQKPNLTILQQIQTRRHYLKFWVVLSWIFTFLFLLIMYIIRKIVGYFGIDKRCCKWIKRVPSAEKFMDRIIKTLMDLERAAFTSTEQFIYNINRASQIYPVDAVYKRIAGPTEMSARTGESPQNHENNDERSESTLSRKTEDIEKPHSTDGNTESHEESNNRTTRIVEETDVPKNDSIKSISVVPTGTALADFLENGRFLRTFECIQLLGKGGFGSVYRVQHKLEPGHPIYAIKFVLLKLKASEGLTSRRYFREVSANREIFSKYVVRYFTWWCEEPHFLPLMQLTPDMKCAAAANVKHLIGANVLTSKNKKMLNGYLQQYEEALKEIVQKSSDDSIPSFSKIAFKKSTKTNQRRKETLEAIGEQSECSPDEAYESDSMLAAGVNNLQKCESFSEGSKVSSPYSESSGDVVFEDSTDSDNKPKENEKMKVNKHENAHTCTHVNGEHQKEVEKHYPVVLLILMEFCKGSTLREWLNRPERSDVPLKYTMSQCGIPVEFHLFRQLVKGLRDIHANNFIHRDLKPENIFVDPKTYALKIGDFGLVAFISQDNHKEHKTKAIDAKRPVDVSPYKTILHENVQTSQTSLPGQVIGTPGYTAPEGGVNCTEKADIFSAALILLELLSPRFSTAMERFAVLETFRNTRRVPAFISSELKPWHELLQKMADPVPQNRPSAADIQKTLKDIIDTPEHKTTQ</sequence>
<evidence type="ECO:0000256" key="2">
    <source>
        <dbReference type="ARBA" id="ARBA00022527"/>
    </source>
</evidence>
<keyword evidence="13" id="KW-1133">Transmembrane helix</keyword>
<dbReference type="Gene3D" id="3.30.200.20">
    <property type="entry name" value="Phosphorylase Kinase, domain 1"/>
    <property type="match status" value="1"/>
</dbReference>
<keyword evidence="3" id="KW-0808">Transferase</keyword>
<dbReference type="GO" id="GO:0004694">
    <property type="term" value="F:eukaryotic translation initiation factor 2alpha kinase activity"/>
    <property type="evidence" value="ECO:0007669"/>
    <property type="project" value="TreeGrafter"/>
</dbReference>
<feature type="compositionally biased region" description="Polar residues" evidence="12">
    <location>
        <begin position="776"/>
        <end position="788"/>
    </location>
</feature>
<evidence type="ECO:0000256" key="7">
    <source>
        <dbReference type="ARBA" id="ARBA00023193"/>
    </source>
</evidence>
<dbReference type="SUPFAM" id="SSF56112">
    <property type="entry name" value="Protein kinase-like (PK-like)"/>
    <property type="match status" value="1"/>
</dbReference>
<feature type="region of interest" description="Disordered" evidence="12">
    <location>
        <begin position="776"/>
        <end position="812"/>
    </location>
</feature>
<evidence type="ECO:0000256" key="5">
    <source>
        <dbReference type="ARBA" id="ARBA00022777"/>
    </source>
</evidence>
<organism evidence="15 16">
    <name type="scientific">Babesia divergens</name>
    <dbReference type="NCBI Taxonomy" id="32595"/>
    <lineage>
        <taxon>Eukaryota</taxon>
        <taxon>Sar</taxon>
        <taxon>Alveolata</taxon>
        <taxon>Apicomplexa</taxon>
        <taxon>Aconoidasida</taxon>
        <taxon>Piroplasmida</taxon>
        <taxon>Babesiidae</taxon>
        <taxon>Babesia</taxon>
    </lineage>
</organism>
<comment type="similarity">
    <text evidence="8">Belongs to the protein kinase superfamily. Ser/Thr protein kinase family. GCN2 subfamily.</text>
</comment>
<dbReference type="InterPro" id="IPR017441">
    <property type="entry name" value="Protein_kinase_ATP_BS"/>
</dbReference>
<dbReference type="PANTHER" id="PTHR11042:SF160">
    <property type="entry name" value="EUKARYOTIC TRANSLATION INITIATION FACTOR 2-ALPHA KINASE 1"/>
    <property type="match status" value="1"/>
</dbReference>
<evidence type="ECO:0000256" key="13">
    <source>
        <dbReference type="SAM" id="Phobius"/>
    </source>
</evidence>
<keyword evidence="16" id="KW-1185">Reference proteome</keyword>
<dbReference type="AlphaFoldDB" id="A0AAD9GCR5"/>
<evidence type="ECO:0000256" key="9">
    <source>
        <dbReference type="ARBA" id="ARBA00048659"/>
    </source>
</evidence>
<dbReference type="InterPro" id="IPR011009">
    <property type="entry name" value="Kinase-like_dom_sf"/>
</dbReference>
<feature type="region of interest" description="Disordered" evidence="12">
    <location>
        <begin position="495"/>
        <end position="551"/>
    </location>
</feature>
<accession>A0AAD9GCR5</accession>
<evidence type="ECO:0000256" key="10">
    <source>
        <dbReference type="ARBA" id="ARBA00048977"/>
    </source>
</evidence>
<evidence type="ECO:0000259" key="14">
    <source>
        <dbReference type="PROSITE" id="PS50011"/>
    </source>
</evidence>
<dbReference type="EMBL" id="JAHBMH010000044">
    <property type="protein sequence ID" value="KAK1936071.1"/>
    <property type="molecule type" value="Genomic_DNA"/>
</dbReference>
<feature type="binding site" evidence="11">
    <location>
        <position position="615"/>
    </location>
    <ligand>
        <name>ATP</name>
        <dbReference type="ChEBI" id="CHEBI:30616"/>
    </ligand>
</feature>
<evidence type="ECO:0000256" key="12">
    <source>
        <dbReference type="SAM" id="MobiDB-lite"/>
    </source>
</evidence>
<dbReference type="InterPro" id="IPR000719">
    <property type="entry name" value="Prot_kinase_dom"/>
</dbReference>
<dbReference type="InterPro" id="IPR008271">
    <property type="entry name" value="Ser/Thr_kinase_AS"/>
</dbReference>
<keyword evidence="4 11" id="KW-0547">Nucleotide-binding</keyword>
<keyword evidence="2" id="KW-0723">Serine/threonine-protein kinase</keyword>
<dbReference type="EC" id="2.7.11.1" evidence="1"/>
<protein>
    <recommendedName>
        <fullName evidence="1">non-specific serine/threonine protein kinase</fullName>
        <ecNumber evidence="1">2.7.11.1</ecNumber>
    </recommendedName>
</protein>
<evidence type="ECO:0000256" key="8">
    <source>
        <dbReference type="ARBA" id="ARBA00037982"/>
    </source>
</evidence>
<keyword evidence="6 11" id="KW-0067">ATP-binding</keyword>
<evidence type="ECO:0000256" key="3">
    <source>
        <dbReference type="ARBA" id="ARBA00022679"/>
    </source>
</evidence>
<evidence type="ECO:0000256" key="6">
    <source>
        <dbReference type="ARBA" id="ARBA00022840"/>
    </source>
</evidence>
<dbReference type="InterPro" id="IPR050339">
    <property type="entry name" value="CC_SR_Kinase"/>
</dbReference>
<keyword evidence="13" id="KW-0812">Transmembrane</keyword>
<evidence type="ECO:0000313" key="15">
    <source>
        <dbReference type="EMBL" id="KAK1936071.1"/>
    </source>
</evidence>
<comment type="catalytic activity">
    <reaction evidence="10">
        <text>L-seryl-[protein] + ATP = O-phospho-L-seryl-[protein] + ADP + H(+)</text>
        <dbReference type="Rhea" id="RHEA:17989"/>
        <dbReference type="Rhea" id="RHEA-COMP:9863"/>
        <dbReference type="Rhea" id="RHEA-COMP:11604"/>
        <dbReference type="ChEBI" id="CHEBI:15378"/>
        <dbReference type="ChEBI" id="CHEBI:29999"/>
        <dbReference type="ChEBI" id="CHEBI:30616"/>
        <dbReference type="ChEBI" id="CHEBI:83421"/>
        <dbReference type="ChEBI" id="CHEBI:456216"/>
        <dbReference type="EC" id="2.7.11.1"/>
    </reaction>
    <physiologicalReaction direction="left-to-right" evidence="10">
        <dbReference type="Rhea" id="RHEA:17990"/>
    </physiologicalReaction>
</comment>
<dbReference type="SMART" id="SM00220">
    <property type="entry name" value="S_TKc"/>
    <property type="match status" value="1"/>
</dbReference>
<evidence type="ECO:0000256" key="11">
    <source>
        <dbReference type="PROSITE-ProRule" id="PRU10141"/>
    </source>
</evidence>
<dbReference type="PROSITE" id="PS50011">
    <property type="entry name" value="PROTEIN_KINASE_DOM"/>
    <property type="match status" value="1"/>
</dbReference>
<evidence type="ECO:0000256" key="4">
    <source>
        <dbReference type="ARBA" id="ARBA00022741"/>
    </source>
</evidence>
<comment type="catalytic activity">
    <reaction evidence="9">
        <text>L-threonyl-[protein] + ATP = O-phospho-L-threonyl-[protein] + ADP + H(+)</text>
        <dbReference type="Rhea" id="RHEA:46608"/>
        <dbReference type="Rhea" id="RHEA-COMP:11060"/>
        <dbReference type="Rhea" id="RHEA-COMP:11605"/>
        <dbReference type="ChEBI" id="CHEBI:15378"/>
        <dbReference type="ChEBI" id="CHEBI:30013"/>
        <dbReference type="ChEBI" id="CHEBI:30616"/>
        <dbReference type="ChEBI" id="CHEBI:61977"/>
        <dbReference type="ChEBI" id="CHEBI:456216"/>
        <dbReference type="EC" id="2.7.11.1"/>
    </reaction>
    <physiologicalReaction direction="left-to-right" evidence="9">
        <dbReference type="Rhea" id="RHEA:46609"/>
    </physiologicalReaction>
</comment>
<gene>
    <name evidence="15" type="ORF">X943_001266</name>
</gene>
<keyword evidence="5 15" id="KW-0418">Kinase</keyword>
<keyword evidence="7" id="KW-0652">Protein synthesis inhibitor</keyword>
<dbReference type="GO" id="GO:0005634">
    <property type="term" value="C:nucleus"/>
    <property type="evidence" value="ECO:0007669"/>
    <property type="project" value="TreeGrafter"/>
</dbReference>
<feature type="compositionally biased region" description="Basic and acidic residues" evidence="12">
    <location>
        <begin position="507"/>
        <end position="551"/>
    </location>
</feature>
<dbReference type="PROSITE" id="PS00108">
    <property type="entry name" value="PROTEIN_KINASE_ST"/>
    <property type="match status" value="1"/>
</dbReference>
<dbReference type="Pfam" id="PF00069">
    <property type="entry name" value="Pkinase"/>
    <property type="match status" value="1"/>
</dbReference>